<keyword evidence="2" id="KW-1003">Cell membrane</keyword>
<dbReference type="OrthoDB" id="9802264at2"/>
<dbReference type="Pfam" id="PF12704">
    <property type="entry name" value="MacB_PCD"/>
    <property type="match status" value="1"/>
</dbReference>
<name>I4CER5_DESTA</name>
<dbReference type="AlphaFoldDB" id="I4CER5"/>
<evidence type="ECO:0000259" key="9">
    <source>
        <dbReference type="Pfam" id="PF12704"/>
    </source>
</evidence>
<evidence type="ECO:0000313" key="11">
    <source>
        <dbReference type="Proteomes" id="UP000006055"/>
    </source>
</evidence>
<protein>
    <submittedName>
        <fullName evidence="10">ABC-type antimicrobial peptide transport system, permease component</fullName>
    </submittedName>
</protein>
<comment type="similarity">
    <text evidence="6">Belongs to the ABC-4 integral membrane protein family.</text>
</comment>
<evidence type="ECO:0000256" key="4">
    <source>
        <dbReference type="ARBA" id="ARBA00022989"/>
    </source>
</evidence>
<feature type="transmembrane region" description="Helical" evidence="7">
    <location>
        <begin position="331"/>
        <end position="362"/>
    </location>
</feature>
<evidence type="ECO:0000256" key="2">
    <source>
        <dbReference type="ARBA" id="ARBA00022475"/>
    </source>
</evidence>
<evidence type="ECO:0000259" key="8">
    <source>
        <dbReference type="Pfam" id="PF02687"/>
    </source>
</evidence>
<dbReference type="PANTHER" id="PTHR30572:SF4">
    <property type="entry name" value="ABC TRANSPORTER PERMEASE YTRF"/>
    <property type="match status" value="1"/>
</dbReference>
<evidence type="ECO:0000256" key="6">
    <source>
        <dbReference type="ARBA" id="ARBA00038076"/>
    </source>
</evidence>
<feature type="transmembrane region" description="Helical" evidence="7">
    <location>
        <begin position="27"/>
        <end position="47"/>
    </location>
</feature>
<dbReference type="PANTHER" id="PTHR30572">
    <property type="entry name" value="MEMBRANE COMPONENT OF TRANSPORTER-RELATED"/>
    <property type="match status" value="1"/>
</dbReference>
<keyword evidence="4 7" id="KW-1133">Transmembrane helix</keyword>
<dbReference type="EMBL" id="CP003360">
    <property type="protein sequence ID" value="AFM28056.1"/>
    <property type="molecule type" value="Genomic_DNA"/>
</dbReference>
<dbReference type="KEGG" id="dti:Desti_5472"/>
<evidence type="ECO:0000256" key="3">
    <source>
        <dbReference type="ARBA" id="ARBA00022692"/>
    </source>
</evidence>
<keyword evidence="11" id="KW-1185">Reference proteome</keyword>
<dbReference type="InterPro" id="IPR003838">
    <property type="entry name" value="ABC3_permease_C"/>
</dbReference>
<dbReference type="GO" id="GO:0005886">
    <property type="term" value="C:plasma membrane"/>
    <property type="evidence" value="ECO:0007669"/>
    <property type="project" value="UniProtKB-SubCell"/>
</dbReference>
<keyword evidence="3 7" id="KW-0812">Transmembrane</keyword>
<dbReference type="STRING" id="706587.Desti_5472"/>
<keyword evidence="5 7" id="KW-0472">Membrane</keyword>
<evidence type="ECO:0000256" key="1">
    <source>
        <dbReference type="ARBA" id="ARBA00004651"/>
    </source>
</evidence>
<dbReference type="HOGENOM" id="CLU_000604_8_0_7"/>
<dbReference type="GO" id="GO:0022857">
    <property type="term" value="F:transmembrane transporter activity"/>
    <property type="evidence" value="ECO:0007669"/>
    <property type="project" value="TreeGrafter"/>
</dbReference>
<dbReference type="eggNOG" id="COG0577">
    <property type="taxonomic scope" value="Bacteria"/>
</dbReference>
<sequence>MSSSFLNALIVAAGALRVNVLRSVLTMLGIVIGVGAVIVMVALGMGARELIGDRIRSMGTNLILVIPGASKQGGVHMGSGTVHTLTARDCEAISKNCVSVTAAAPNWGQVTQIVYGNRNWRARVSGTTVDFFVVREWNILTGRIFNAQEERAGSKVCVIGTTVANQLMGGTDAAGKIIRIQNVPFQVVGVLEAKGQSPGGEDQDDAVYVPLAAAHSRLFGTPFKDEVRVIIVQAESQEFLPRAQEEITELLAKRHRIAPGADNDFTVKSLTDVMRASEESLKVMTTLLGSIAAISLLVGGIGVMNIMLVSVTERTREIGIRMAVGAKTLDILGQFLVEACVLTMLGGITGIVFGIASSYVFAQVSNWPVLVSPISVAAAFGVSAAVGIFFGFFPAFKASRLNPIDALRYE</sequence>
<dbReference type="InterPro" id="IPR050250">
    <property type="entry name" value="Macrolide_Exporter_MacB"/>
</dbReference>
<reference evidence="11" key="1">
    <citation type="submission" date="2012-06" db="EMBL/GenBank/DDBJ databases">
        <title>Complete sequence of chromosome of Desulfomonile tiedjei DSM 6799.</title>
        <authorList>
            <person name="Lucas S."/>
            <person name="Copeland A."/>
            <person name="Lapidus A."/>
            <person name="Glavina del Rio T."/>
            <person name="Dalin E."/>
            <person name="Tice H."/>
            <person name="Bruce D."/>
            <person name="Goodwin L."/>
            <person name="Pitluck S."/>
            <person name="Peters L."/>
            <person name="Ovchinnikova G."/>
            <person name="Zeytun A."/>
            <person name="Lu M."/>
            <person name="Kyrpides N."/>
            <person name="Mavromatis K."/>
            <person name="Ivanova N."/>
            <person name="Brettin T."/>
            <person name="Detter J.C."/>
            <person name="Han C."/>
            <person name="Larimer F."/>
            <person name="Land M."/>
            <person name="Hauser L."/>
            <person name="Markowitz V."/>
            <person name="Cheng J.-F."/>
            <person name="Hugenholtz P."/>
            <person name="Woyke T."/>
            <person name="Wu D."/>
            <person name="Spring S."/>
            <person name="Schroeder M."/>
            <person name="Brambilla E."/>
            <person name="Klenk H.-P."/>
            <person name="Eisen J.A."/>
        </authorList>
    </citation>
    <scope>NUCLEOTIDE SEQUENCE [LARGE SCALE GENOMIC DNA]</scope>
    <source>
        <strain evidence="11">ATCC 49306 / DSM 6799 / DCB-1</strain>
    </source>
</reference>
<dbReference type="Pfam" id="PF02687">
    <property type="entry name" value="FtsX"/>
    <property type="match status" value="1"/>
</dbReference>
<evidence type="ECO:0000256" key="5">
    <source>
        <dbReference type="ARBA" id="ARBA00023136"/>
    </source>
</evidence>
<dbReference type="RefSeq" id="WP_014813155.1">
    <property type="nucleotide sequence ID" value="NC_018025.1"/>
</dbReference>
<comment type="subcellular location">
    <subcellularLocation>
        <location evidence="1">Cell membrane</location>
        <topology evidence="1">Multi-pass membrane protein</topology>
    </subcellularLocation>
</comment>
<evidence type="ECO:0000313" key="10">
    <source>
        <dbReference type="EMBL" id="AFM28056.1"/>
    </source>
</evidence>
<dbReference type="Proteomes" id="UP000006055">
    <property type="component" value="Chromosome"/>
</dbReference>
<proteinExistence type="inferred from homology"/>
<feature type="domain" description="ABC3 transporter permease C-terminal" evidence="8">
    <location>
        <begin position="290"/>
        <end position="403"/>
    </location>
</feature>
<feature type="transmembrane region" description="Helical" evidence="7">
    <location>
        <begin position="287"/>
        <end position="311"/>
    </location>
</feature>
<feature type="domain" description="MacB-like periplasmic core" evidence="9">
    <location>
        <begin position="23"/>
        <end position="249"/>
    </location>
</feature>
<accession>I4CER5</accession>
<evidence type="ECO:0000256" key="7">
    <source>
        <dbReference type="SAM" id="Phobius"/>
    </source>
</evidence>
<gene>
    <name evidence="10" type="ordered locus">Desti_5472</name>
</gene>
<dbReference type="InterPro" id="IPR025857">
    <property type="entry name" value="MacB_PCD"/>
</dbReference>
<feature type="transmembrane region" description="Helical" evidence="7">
    <location>
        <begin position="369"/>
        <end position="393"/>
    </location>
</feature>
<organism evidence="10 11">
    <name type="scientific">Desulfomonile tiedjei (strain ATCC 49306 / DSM 6799 / DCB-1)</name>
    <dbReference type="NCBI Taxonomy" id="706587"/>
    <lineage>
        <taxon>Bacteria</taxon>
        <taxon>Pseudomonadati</taxon>
        <taxon>Thermodesulfobacteriota</taxon>
        <taxon>Desulfomonilia</taxon>
        <taxon>Desulfomonilales</taxon>
        <taxon>Desulfomonilaceae</taxon>
        <taxon>Desulfomonile</taxon>
    </lineage>
</organism>
<dbReference type="PATRIC" id="fig|706587.4.peg.6164"/>